<evidence type="ECO:0000313" key="6">
    <source>
        <dbReference type="Proteomes" id="UP000325849"/>
    </source>
</evidence>
<gene>
    <name evidence="5" type="ORF">FNH09_05595</name>
</gene>
<dbReference type="Gene3D" id="1.10.10.10">
    <property type="entry name" value="Winged helix-like DNA-binding domain superfamily/Winged helix DNA-binding domain"/>
    <property type="match status" value="1"/>
</dbReference>
<protein>
    <submittedName>
        <fullName evidence="5">GntR family transcriptional regulator</fullName>
    </submittedName>
</protein>
<dbReference type="EMBL" id="VJZD01000014">
    <property type="protein sequence ID" value="MPY30802.1"/>
    <property type="molecule type" value="Genomic_DNA"/>
</dbReference>
<dbReference type="PANTHER" id="PTHR43537">
    <property type="entry name" value="TRANSCRIPTIONAL REGULATOR, GNTR FAMILY"/>
    <property type="match status" value="1"/>
</dbReference>
<dbReference type="AlphaFoldDB" id="A0A5N8V863"/>
<evidence type="ECO:0000256" key="1">
    <source>
        <dbReference type="ARBA" id="ARBA00023015"/>
    </source>
</evidence>
<dbReference type="SMART" id="SM00345">
    <property type="entry name" value="HTH_GNTR"/>
    <property type="match status" value="1"/>
</dbReference>
<keyword evidence="1" id="KW-0805">Transcription regulation</keyword>
<reference evidence="5 6" key="1">
    <citation type="submission" date="2019-07" db="EMBL/GenBank/DDBJ databases">
        <title>New species of Amycolatopsis and Streptomyces.</title>
        <authorList>
            <person name="Duangmal K."/>
            <person name="Teo W.F.A."/>
            <person name="Lipun K."/>
        </authorList>
    </citation>
    <scope>NUCLEOTIDE SEQUENCE [LARGE SCALE GENOMIC DNA]</scope>
    <source>
        <strain evidence="5 6">NBRC 109810</strain>
    </source>
</reference>
<sequence length="286" mass="31209">MNGSGRTSAQEIADALRERIRAGDLEAGDRLPTQAVLAEEFGVERGTVRQALGMLQHDGLLTHVTKGSPPRVADVPVGPPQESRAARVVLIRYLEEAFRAEDVTIDAVCFTAETLLWALAEMCAAVARGEARPASVTVRCLLPGPGAPLPYPEPVDRPDLRDAVHEQLKAQIRAQMKTMEIHLSNLRRYQGVATGVTFRPLRFVPSEKKYVLNGTLALRGDYPVGRHSYELPGAGEFDVLDVSGFSSDLFEYRLSRGGQEAAVVQATKNYFDALWDSEAPGQTLAE</sequence>
<dbReference type="InterPro" id="IPR036390">
    <property type="entry name" value="WH_DNA-bd_sf"/>
</dbReference>
<keyword evidence="2" id="KW-0238">DNA-binding</keyword>
<dbReference type="GO" id="GO:0003700">
    <property type="term" value="F:DNA-binding transcription factor activity"/>
    <property type="evidence" value="ECO:0007669"/>
    <property type="project" value="InterPro"/>
</dbReference>
<accession>A0A5N8V863</accession>
<proteinExistence type="predicted"/>
<dbReference type="PRINTS" id="PR00035">
    <property type="entry name" value="HTHGNTR"/>
</dbReference>
<comment type="caution">
    <text evidence="5">The sequence shown here is derived from an EMBL/GenBank/DDBJ whole genome shotgun (WGS) entry which is preliminary data.</text>
</comment>
<organism evidence="5 6">
    <name type="scientific">Streptomyces adustus</name>
    <dbReference type="NCBI Taxonomy" id="1609272"/>
    <lineage>
        <taxon>Bacteria</taxon>
        <taxon>Bacillati</taxon>
        <taxon>Actinomycetota</taxon>
        <taxon>Actinomycetes</taxon>
        <taxon>Kitasatosporales</taxon>
        <taxon>Streptomycetaceae</taxon>
        <taxon>Streptomyces</taxon>
    </lineage>
</organism>
<dbReference type="Proteomes" id="UP000325849">
    <property type="component" value="Unassembled WGS sequence"/>
</dbReference>
<dbReference type="CDD" id="cd07377">
    <property type="entry name" value="WHTH_GntR"/>
    <property type="match status" value="1"/>
</dbReference>
<dbReference type="SUPFAM" id="SSF46785">
    <property type="entry name" value="Winged helix' DNA-binding domain"/>
    <property type="match status" value="1"/>
</dbReference>
<dbReference type="InterPro" id="IPR000524">
    <property type="entry name" value="Tscrpt_reg_HTH_GntR"/>
</dbReference>
<dbReference type="PROSITE" id="PS50949">
    <property type="entry name" value="HTH_GNTR"/>
    <property type="match status" value="1"/>
</dbReference>
<feature type="domain" description="HTH gntR-type" evidence="4">
    <location>
        <begin position="6"/>
        <end position="75"/>
    </location>
</feature>
<dbReference type="GO" id="GO:0003677">
    <property type="term" value="F:DNA binding"/>
    <property type="evidence" value="ECO:0007669"/>
    <property type="project" value="UniProtKB-KW"/>
</dbReference>
<keyword evidence="6" id="KW-1185">Reference proteome</keyword>
<evidence type="ECO:0000259" key="4">
    <source>
        <dbReference type="PROSITE" id="PS50949"/>
    </source>
</evidence>
<name>A0A5N8V863_9ACTN</name>
<dbReference type="PANTHER" id="PTHR43537:SF24">
    <property type="entry name" value="GLUCONATE OPERON TRANSCRIPTIONAL REPRESSOR"/>
    <property type="match status" value="1"/>
</dbReference>
<evidence type="ECO:0000313" key="5">
    <source>
        <dbReference type="EMBL" id="MPY30802.1"/>
    </source>
</evidence>
<dbReference type="Pfam" id="PF00392">
    <property type="entry name" value="GntR"/>
    <property type="match status" value="1"/>
</dbReference>
<evidence type="ECO:0000256" key="3">
    <source>
        <dbReference type="ARBA" id="ARBA00023163"/>
    </source>
</evidence>
<keyword evidence="3" id="KW-0804">Transcription</keyword>
<evidence type="ECO:0000256" key="2">
    <source>
        <dbReference type="ARBA" id="ARBA00023125"/>
    </source>
</evidence>
<dbReference type="InterPro" id="IPR036388">
    <property type="entry name" value="WH-like_DNA-bd_sf"/>
</dbReference>